<keyword evidence="2" id="KW-0812">Transmembrane</keyword>
<dbReference type="GO" id="GO:0015628">
    <property type="term" value="P:protein secretion by the type II secretion system"/>
    <property type="evidence" value="ECO:0007669"/>
    <property type="project" value="InterPro"/>
</dbReference>
<dbReference type="Pfam" id="PF07963">
    <property type="entry name" value="N_methyl"/>
    <property type="match status" value="1"/>
</dbReference>
<dbReference type="NCBIfam" id="TIGR02532">
    <property type="entry name" value="IV_pilin_GFxxxE"/>
    <property type="match status" value="1"/>
</dbReference>
<name>A0AAJ2MV66_STEMA</name>
<comment type="caution">
    <text evidence="3">The sequence shown here is derived from an EMBL/GenBank/DDBJ whole genome shotgun (WGS) entry which is preliminary data.</text>
</comment>
<evidence type="ECO:0000313" key="4">
    <source>
        <dbReference type="Proteomes" id="UP001251948"/>
    </source>
</evidence>
<dbReference type="PRINTS" id="PR00813">
    <property type="entry name" value="BCTERIALGSPG"/>
</dbReference>
<dbReference type="InterPro" id="IPR045584">
    <property type="entry name" value="Pilin-like"/>
</dbReference>
<dbReference type="Pfam" id="PF16732">
    <property type="entry name" value="ComP_DUS"/>
    <property type="match status" value="1"/>
</dbReference>
<dbReference type="EMBL" id="JAVSKO010000005">
    <property type="protein sequence ID" value="MDT3469021.1"/>
    <property type="molecule type" value="Genomic_DNA"/>
</dbReference>
<dbReference type="InterPro" id="IPR000983">
    <property type="entry name" value="Bac_GSPG_pilin"/>
</dbReference>
<organism evidence="3 4">
    <name type="scientific">Stenotrophomonas maltophilia</name>
    <name type="common">Pseudomonas maltophilia</name>
    <name type="synonym">Xanthomonas maltophilia</name>
    <dbReference type="NCBI Taxonomy" id="40324"/>
    <lineage>
        <taxon>Bacteria</taxon>
        <taxon>Pseudomonadati</taxon>
        <taxon>Pseudomonadota</taxon>
        <taxon>Gammaproteobacteria</taxon>
        <taxon>Lysobacterales</taxon>
        <taxon>Lysobacteraceae</taxon>
        <taxon>Stenotrophomonas</taxon>
        <taxon>Stenotrophomonas maltophilia group</taxon>
    </lineage>
</organism>
<keyword evidence="1" id="KW-0488">Methylation</keyword>
<dbReference type="InterPro" id="IPR031982">
    <property type="entry name" value="PilE-like"/>
</dbReference>
<dbReference type="PANTHER" id="PTHR30093:SF47">
    <property type="entry name" value="TYPE IV PILUS NON-CORE MINOR PILIN PILE"/>
    <property type="match status" value="1"/>
</dbReference>
<dbReference type="GO" id="GO:0015627">
    <property type="term" value="C:type II protein secretion system complex"/>
    <property type="evidence" value="ECO:0007669"/>
    <property type="project" value="InterPro"/>
</dbReference>
<dbReference type="RefSeq" id="WP_164241066.1">
    <property type="nucleotide sequence ID" value="NZ_JAVSKO010000005.1"/>
</dbReference>
<sequence>MRTPFMAGRLARGFSLIELMIVVAVVAILAAIAYPNYSAHVLKSRRAQAKADLVEYAQLAERYHTINNTYVGFTFPGGADSINSPREGGTAAYTLSMETGQSTFTFTAAAANAQTKDKCGDLTLNQANVKTSQATLSDCW</sequence>
<dbReference type="PANTHER" id="PTHR30093">
    <property type="entry name" value="GENERAL SECRETION PATHWAY PROTEIN G"/>
    <property type="match status" value="1"/>
</dbReference>
<proteinExistence type="predicted"/>
<dbReference type="GO" id="GO:0043683">
    <property type="term" value="P:type IV pilus assembly"/>
    <property type="evidence" value="ECO:0007669"/>
    <property type="project" value="InterPro"/>
</dbReference>
<keyword evidence="2" id="KW-0472">Membrane</keyword>
<dbReference type="Proteomes" id="UP001251948">
    <property type="component" value="Unassembled WGS sequence"/>
</dbReference>
<keyword evidence="2" id="KW-1133">Transmembrane helix</keyword>
<reference evidence="3" key="1">
    <citation type="submission" date="2023-07" db="EMBL/GenBank/DDBJ databases">
        <title>Comparative genomics of clinical Stenotrophomonas maltophilia isolates reveals regions of diversity which correlate with colonization and persistence in vivo.</title>
        <authorList>
            <person name="Mcdaniel M.S."/>
            <person name="Swords W.E."/>
            <person name="Sumpter N.A."/>
            <person name="Lindgren N.R."/>
            <person name="Billiot C.E."/>
        </authorList>
    </citation>
    <scope>NUCLEOTIDE SEQUENCE</scope>
    <source>
        <strain evidence="3">Ism4</strain>
    </source>
</reference>
<dbReference type="Gene3D" id="3.30.700.10">
    <property type="entry name" value="Glycoprotein, Type 4 Pilin"/>
    <property type="match status" value="1"/>
</dbReference>
<evidence type="ECO:0000256" key="2">
    <source>
        <dbReference type="SAM" id="Phobius"/>
    </source>
</evidence>
<dbReference type="AlphaFoldDB" id="A0AAJ2MV66"/>
<gene>
    <name evidence="3" type="ORF">ROV92_13645</name>
</gene>
<feature type="transmembrane region" description="Helical" evidence="2">
    <location>
        <begin position="12"/>
        <end position="34"/>
    </location>
</feature>
<evidence type="ECO:0000256" key="1">
    <source>
        <dbReference type="ARBA" id="ARBA00022481"/>
    </source>
</evidence>
<dbReference type="SUPFAM" id="SSF54523">
    <property type="entry name" value="Pili subunits"/>
    <property type="match status" value="1"/>
</dbReference>
<accession>A0AAJ2MV66</accession>
<evidence type="ECO:0000313" key="3">
    <source>
        <dbReference type="EMBL" id="MDT3469021.1"/>
    </source>
</evidence>
<protein>
    <submittedName>
        <fullName evidence="3">Type IV pilin protein</fullName>
    </submittedName>
</protein>
<dbReference type="PROSITE" id="PS00409">
    <property type="entry name" value="PROKAR_NTER_METHYL"/>
    <property type="match status" value="1"/>
</dbReference>
<dbReference type="InterPro" id="IPR012902">
    <property type="entry name" value="N_methyl_site"/>
</dbReference>